<protein>
    <submittedName>
        <fullName evidence="2">Uncharacterized protein</fullName>
    </submittedName>
</protein>
<evidence type="ECO:0000256" key="1">
    <source>
        <dbReference type="SAM" id="MobiDB-lite"/>
    </source>
</evidence>
<sequence>MASTLQRHSATNVNWRNKTALKRKI</sequence>
<dbReference type="AlphaFoldDB" id="A0A7R9DNT1"/>
<organism evidence="2">
    <name type="scientific">Timema poppense</name>
    <name type="common">Walking stick</name>
    <dbReference type="NCBI Taxonomy" id="170557"/>
    <lineage>
        <taxon>Eukaryota</taxon>
        <taxon>Metazoa</taxon>
        <taxon>Ecdysozoa</taxon>
        <taxon>Arthropoda</taxon>
        <taxon>Hexapoda</taxon>
        <taxon>Insecta</taxon>
        <taxon>Pterygota</taxon>
        <taxon>Neoptera</taxon>
        <taxon>Polyneoptera</taxon>
        <taxon>Phasmatodea</taxon>
        <taxon>Timematodea</taxon>
        <taxon>Timematoidea</taxon>
        <taxon>Timematidae</taxon>
        <taxon>Timema</taxon>
    </lineage>
</organism>
<evidence type="ECO:0000313" key="2">
    <source>
        <dbReference type="EMBL" id="CAD7418093.1"/>
    </source>
</evidence>
<feature type="region of interest" description="Disordered" evidence="1">
    <location>
        <begin position="1"/>
        <end position="25"/>
    </location>
</feature>
<proteinExistence type="predicted"/>
<accession>A0A7R9DNT1</accession>
<dbReference type="EMBL" id="OD015794">
    <property type="protein sequence ID" value="CAD7418093.1"/>
    <property type="molecule type" value="Genomic_DNA"/>
</dbReference>
<feature type="compositionally biased region" description="Polar residues" evidence="1">
    <location>
        <begin position="1"/>
        <end position="17"/>
    </location>
</feature>
<gene>
    <name evidence="2" type="ORF">TPSB3V08_LOCUS12210</name>
</gene>
<reference evidence="2" key="1">
    <citation type="submission" date="2020-11" db="EMBL/GenBank/DDBJ databases">
        <authorList>
            <person name="Tran Van P."/>
        </authorList>
    </citation>
    <scope>NUCLEOTIDE SEQUENCE</scope>
</reference>
<name>A0A7R9DNT1_TIMPO</name>